<keyword evidence="6" id="KW-0539">Nucleus</keyword>
<keyword evidence="4" id="KW-0010">Activator</keyword>
<evidence type="ECO:0000256" key="6">
    <source>
        <dbReference type="ARBA" id="ARBA00023242"/>
    </source>
</evidence>
<feature type="domain" description="DOG1" evidence="7">
    <location>
        <begin position="1"/>
        <end position="190"/>
    </location>
</feature>
<comment type="subcellular location">
    <subcellularLocation>
        <location evidence="1">Nucleus</location>
    </subcellularLocation>
</comment>
<dbReference type="PANTHER" id="PTHR45693:SF52">
    <property type="entry name" value="TRANSCRIPTION FACTOR TGA LIKE DOMAIN-CONTAINING PROTEIN-RELATED"/>
    <property type="match status" value="1"/>
</dbReference>
<dbReference type="Proteomes" id="UP000215914">
    <property type="component" value="Chromosome 12"/>
</dbReference>
<evidence type="ECO:0000256" key="1">
    <source>
        <dbReference type="ARBA" id="ARBA00004123"/>
    </source>
</evidence>
<keyword evidence="9" id="KW-1185">Reference proteome</keyword>
<keyword evidence="5" id="KW-0804">Transcription</keyword>
<dbReference type="GO" id="GO:0005634">
    <property type="term" value="C:nucleus"/>
    <property type="evidence" value="ECO:0007669"/>
    <property type="project" value="UniProtKB-SubCell"/>
</dbReference>
<keyword evidence="2" id="KW-0805">Transcription regulation</keyword>
<reference evidence="9" key="1">
    <citation type="journal article" date="2017" name="Nature">
        <title>The sunflower genome provides insights into oil metabolism, flowering and Asterid evolution.</title>
        <authorList>
            <person name="Badouin H."/>
            <person name="Gouzy J."/>
            <person name="Grassa C.J."/>
            <person name="Murat F."/>
            <person name="Staton S.E."/>
            <person name="Cottret L."/>
            <person name="Lelandais-Briere C."/>
            <person name="Owens G.L."/>
            <person name="Carrere S."/>
            <person name="Mayjonade B."/>
            <person name="Legrand L."/>
            <person name="Gill N."/>
            <person name="Kane N.C."/>
            <person name="Bowers J.E."/>
            <person name="Hubner S."/>
            <person name="Bellec A."/>
            <person name="Berard A."/>
            <person name="Berges H."/>
            <person name="Blanchet N."/>
            <person name="Boniface M.C."/>
            <person name="Brunel D."/>
            <person name="Catrice O."/>
            <person name="Chaidir N."/>
            <person name="Claudel C."/>
            <person name="Donnadieu C."/>
            <person name="Faraut T."/>
            <person name="Fievet G."/>
            <person name="Helmstetter N."/>
            <person name="King M."/>
            <person name="Knapp S.J."/>
            <person name="Lai Z."/>
            <person name="Le Paslier M.C."/>
            <person name="Lippi Y."/>
            <person name="Lorenzon L."/>
            <person name="Mandel J.R."/>
            <person name="Marage G."/>
            <person name="Marchand G."/>
            <person name="Marquand E."/>
            <person name="Bret-Mestries E."/>
            <person name="Morien E."/>
            <person name="Nambeesan S."/>
            <person name="Nguyen T."/>
            <person name="Pegot-Espagnet P."/>
            <person name="Pouilly N."/>
            <person name="Raftis F."/>
            <person name="Sallet E."/>
            <person name="Schiex T."/>
            <person name="Thomas J."/>
            <person name="Vandecasteele C."/>
            <person name="Vares D."/>
            <person name="Vear F."/>
            <person name="Vautrin S."/>
            <person name="Crespi M."/>
            <person name="Mangin B."/>
            <person name="Burke J.M."/>
            <person name="Salse J."/>
            <person name="Munos S."/>
            <person name="Vincourt P."/>
            <person name="Rieseberg L.H."/>
            <person name="Langlade N.B."/>
        </authorList>
    </citation>
    <scope>NUCLEOTIDE SEQUENCE [LARGE SCALE GENOMIC DNA]</scope>
    <source>
        <strain evidence="9">cv. SF193</strain>
    </source>
</reference>
<accession>A0A251T4C2</accession>
<dbReference type="EMBL" id="CM007901">
    <property type="protein sequence ID" value="OTG05346.1"/>
    <property type="molecule type" value="Genomic_DNA"/>
</dbReference>
<evidence type="ECO:0000256" key="5">
    <source>
        <dbReference type="ARBA" id="ARBA00023163"/>
    </source>
</evidence>
<keyword evidence="3" id="KW-0238">DNA-binding</keyword>
<dbReference type="OMA" id="GFCCSEL"/>
<protein>
    <recommendedName>
        <fullName evidence="7">DOG1 domain-containing protein</fullName>
    </recommendedName>
</protein>
<dbReference type="PROSITE" id="PS51806">
    <property type="entry name" value="DOG1"/>
    <property type="match status" value="1"/>
</dbReference>
<evidence type="ECO:0000313" key="8">
    <source>
        <dbReference type="EMBL" id="OTG05346.1"/>
    </source>
</evidence>
<dbReference type="GO" id="GO:0006351">
    <property type="term" value="P:DNA-templated transcription"/>
    <property type="evidence" value="ECO:0007669"/>
    <property type="project" value="InterPro"/>
</dbReference>
<evidence type="ECO:0000313" key="9">
    <source>
        <dbReference type="Proteomes" id="UP000215914"/>
    </source>
</evidence>
<sequence>MVQLEQELERSRQQGVCGGLLNTSNGISSSNINSGIVAFEIMYDLWVFEQRKRDNELKIMLQNQVSEPDLRISVDSSLNHYYELFQITPIERLFQWLGGPRPSELICMLTPQLEPLTEEQVMSLSTLKHSCKQDEDALSTEMDKLQQTLAQGITIDITGIGSYNAQMTLAMERLEGIENFLNQVNNVIFF</sequence>
<gene>
    <name evidence="8" type="ORF">HannXRQ_Chr12g0372551</name>
</gene>
<evidence type="ECO:0000256" key="3">
    <source>
        <dbReference type="ARBA" id="ARBA00023125"/>
    </source>
</evidence>
<name>A0A251T4C2_HELAN</name>
<proteinExistence type="predicted"/>
<dbReference type="AlphaFoldDB" id="A0A251T4C2"/>
<dbReference type="InterPro" id="IPR025422">
    <property type="entry name" value="TGA_domain"/>
</dbReference>
<evidence type="ECO:0000259" key="7">
    <source>
        <dbReference type="PROSITE" id="PS51806"/>
    </source>
</evidence>
<evidence type="ECO:0000256" key="4">
    <source>
        <dbReference type="ARBA" id="ARBA00023159"/>
    </source>
</evidence>
<dbReference type="GO" id="GO:0043565">
    <property type="term" value="F:sequence-specific DNA binding"/>
    <property type="evidence" value="ECO:0007669"/>
    <property type="project" value="InterPro"/>
</dbReference>
<organism evidence="8 9">
    <name type="scientific">Helianthus annuus</name>
    <name type="common">Common sunflower</name>
    <dbReference type="NCBI Taxonomy" id="4232"/>
    <lineage>
        <taxon>Eukaryota</taxon>
        <taxon>Viridiplantae</taxon>
        <taxon>Streptophyta</taxon>
        <taxon>Embryophyta</taxon>
        <taxon>Tracheophyta</taxon>
        <taxon>Spermatophyta</taxon>
        <taxon>Magnoliopsida</taxon>
        <taxon>eudicotyledons</taxon>
        <taxon>Gunneridae</taxon>
        <taxon>Pentapetalae</taxon>
        <taxon>asterids</taxon>
        <taxon>campanulids</taxon>
        <taxon>Asterales</taxon>
        <taxon>Asteraceae</taxon>
        <taxon>Asteroideae</taxon>
        <taxon>Heliantheae alliance</taxon>
        <taxon>Heliantheae</taxon>
        <taxon>Helianthus</taxon>
    </lineage>
</organism>
<dbReference type="InParanoid" id="A0A251T4C2"/>
<evidence type="ECO:0000256" key="2">
    <source>
        <dbReference type="ARBA" id="ARBA00023015"/>
    </source>
</evidence>
<dbReference type="PANTHER" id="PTHR45693">
    <property type="entry name" value="TRANSCRIPTION FACTOR TGA9"/>
    <property type="match status" value="1"/>
</dbReference>